<dbReference type="GO" id="GO:0016987">
    <property type="term" value="F:sigma factor activity"/>
    <property type="evidence" value="ECO:0007669"/>
    <property type="project" value="UniProtKB-KW"/>
</dbReference>
<dbReference type="InterPro" id="IPR013325">
    <property type="entry name" value="RNA_pol_sigma_r2"/>
</dbReference>
<dbReference type="InterPro" id="IPR007624">
    <property type="entry name" value="RNA_pol_sigma70_r3"/>
</dbReference>
<keyword evidence="3" id="KW-0238">DNA-binding</keyword>
<dbReference type="InterPro" id="IPR014284">
    <property type="entry name" value="RNA_pol_sigma-70_dom"/>
</dbReference>
<dbReference type="Pfam" id="PF04545">
    <property type="entry name" value="Sigma70_r4"/>
    <property type="match status" value="1"/>
</dbReference>
<dbReference type="RefSeq" id="WP_098007114.1">
    <property type="nucleotide sequence ID" value="NZ_NUVX01000070.1"/>
</dbReference>
<dbReference type="AlphaFoldDB" id="A0A9X6WIT9"/>
<dbReference type="InterPro" id="IPR013324">
    <property type="entry name" value="RNA_pol_sigma_r3/r4-like"/>
</dbReference>
<evidence type="ECO:0000256" key="3">
    <source>
        <dbReference type="ARBA" id="ARBA00023125"/>
    </source>
</evidence>
<organism evidence="6 7">
    <name type="scientific">Bacillus thuringiensis</name>
    <dbReference type="NCBI Taxonomy" id="1428"/>
    <lineage>
        <taxon>Bacteria</taxon>
        <taxon>Bacillati</taxon>
        <taxon>Bacillota</taxon>
        <taxon>Bacilli</taxon>
        <taxon>Bacillales</taxon>
        <taxon>Bacillaceae</taxon>
        <taxon>Bacillus</taxon>
        <taxon>Bacillus cereus group</taxon>
    </lineage>
</organism>
<keyword evidence="4" id="KW-0804">Transcription</keyword>
<keyword evidence="1" id="KW-0805">Transcription regulation</keyword>
<feature type="domain" description="RNA polymerase sigma-70" evidence="5">
    <location>
        <begin position="214"/>
        <end position="240"/>
    </location>
</feature>
<dbReference type="CDD" id="cd06171">
    <property type="entry name" value="Sigma70_r4"/>
    <property type="match status" value="1"/>
</dbReference>
<dbReference type="GO" id="GO:0006352">
    <property type="term" value="P:DNA-templated transcription initiation"/>
    <property type="evidence" value="ECO:0007669"/>
    <property type="project" value="InterPro"/>
</dbReference>
<gene>
    <name evidence="6" type="ORF">COJ15_30365</name>
</gene>
<dbReference type="SUPFAM" id="SSF88659">
    <property type="entry name" value="Sigma3 and sigma4 domains of RNA polymerase sigma factors"/>
    <property type="match status" value="2"/>
</dbReference>
<dbReference type="Pfam" id="PF04539">
    <property type="entry name" value="Sigma70_r3"/>
    <property type="match status" value="1"/>
</dbReference>
<dbReference type="Gene3D" id="1.10.1740.10">
    <property type="match status" value="1"/>
</dbReference>
<dbReference type="GO" id="GO:0003677">
    <property type="term" value="F:DNA binding"/>
    <property type="evidence" value="ECO:0007669"/>
    <property type="project" value="UniProtKB-KW"/>
</dbReference>
<evidence type="ECO:0000256" key="4">
    <source>
        <dbReference type="ARBA" id="ARBA00023163"/>
    </source>
</evidence>
<evidence type="ECO:0000256" key="1">
    <source>
        <dbReference type="ARBA" id="ARBA00023015"/>
    </source>
</evidence>
<dbReference type="InterPro" id="IPR007630">
    <property type="entry name" value="RNA_pol_sigma70_r4"/>
</dbReference>
<dbReference type="PRINTS" id="PR00046">
    <property type="entry name" value="SIGMA70FCT"/>
</dbReference>
<dbReference type="PANTHER" id="PTHR30385">
    <property type="entry name" value="SIGMA FACTOR F FLAGELLAR"/>
    <property type="match status" value="1"/>
</dbReference>
<protein>
    <recommendedName>
        <fullName evidence="5">RNA polymerase sigma-70 domain-containing protein</fullName>
    </recommendedName>
</protein>
<dbReference type="InterPro" id="IPR000943">
    <property type="entry name" value="RNA_pol_sigma70"/>
</dbReference>
<proteinExistence type="predicted"/>
<sequence length="256" mass="30734">MVSDKLWNQYFNNRTIENRNKIVEGYRYYVRYLVNKIYHSVPEGLSKEDLIQEGNKGLIEAVERFNPINGNKFETYAKIRITGSIFDFIRYYKKSNLGISRIKSTRIREIIEKKNELEQMLNRTPSKQEIADALNMNVEDYEKILQEKEVKVFYEEDYLDRKNIGFEAEEDRGIETPEENYLMKEEKNLLQEKIKKLNDVQKKVLQLYYYEERNFKEIGEELSLTESRISQIHKKAIHRLKYLFDETIDGKIRARG</sequence>
<evidence type="ECO:0000313" key="7">
    <source>
        <dbReference type="Proteomes" id="UP000224003"/>
    </source>
</evidence>
<dbReference type="InterPro" id="IPR007627">
    <property type="entry name" value="RNA_pol_sigma70_r2"/>
</dbReference>
<evidence type="ECO:0000256" key="2">
    <source>
        <dbReference type="ARBA" id="ARBA00023082"/>
    </source>
</evidence>
<comment type="caution">
    <text evidence="6">The sequence shown here is derived from an EMBL/GenBank/DDBJ whole genome shotgun (WGS) entry which is preliminary data.</text>
</comment>
<reference evidence="6 7" key="1">
    <citation type="submission" date="2017-09" db="EMBL/GenBank/DDBJ databases">
        <title>Large-scale bioinformatics analysis of Bacillus genomes uncovers conserved roles of natural products in bacterial physiology.</title>
        <authorList>
            <consortium name="Agbiome Team Llc"/>
            <person name="Bleich R.M."/>
            <person name="Grubbs K.J."/>
            <person name="Santa Maria K.C."/>
            <person name="Allen S.E."/>
            <person name="Farag S."/>
            <person name="Shank E.A."/>
            <person name="Bowers A."/>
        </authorList>
    </citation>
    <scope>NUCLEOTIDE SEQUENCE [LARGE SCALE GENOMIC DNA]</scope>
    <source>
        <strain evidence="6 7">AFS085496</strain>
    </source>
</reference>
<name>A0A9X6WIT9_BACTU</name>
<dbReference type="NCBIfam" id="TIGR02937">
    <property type="entry name" value="sigma70-ECF"/>
    <property type="match status" value="1"/>
</dbReference>
<dbReference type="EMBL" id="NUVX01000070">
    <property type="protein sequence ID" value="PFJ31038.1"/>
    <property type="molecule type" value="Genomic_DNA"/>
</dbReference>
<dbReference type="Pfam" id="PF04542">
    <property type="entry name" value="Sigma70_r2"/>
    <property type="match status" value="1"/>
</dbReference>
<keyword evidence="2" id="KW-0731">Sigma factor</keyword>
<dbReference type="PROSITE" id="PS00716">
    <property type="entry name" value="SIGMA70_2"/>
    <property type="match status" value="1"/>
</dbReference>
<dbReference type="Proteomes" id="UP000224003">
    <property type="component" value="Unassembled WGS sequence"/>
</dbReference>
<evidence type="ECO:0000313" key="6">
    <source>
        <dbReference type="EMBL" id="PFJ31038.1"/>
    </source>
</evidence>
<dbReference type="Gene3D" id="1.20.140.160">
    <property type="match status" value="1"/>
</dbReference>
<accession>A0A9X6WIT9</accession>
<dbReference type="SUPFAM" id="SSF88946">
    <property type="entry name" value="Sigma2 domain of RNA polymerase sigma factors"/>
    <property type="match status" value="1"/>
</dbReference>
<evidence type="ECO:0000259" key="5">
    <source>
        <dbReference type="PROSITE" id="PS00716"/>
    </source>
</evidence>